<dbReference type="RefSeq" id="WP_138897156.1">
    <property type="nucleotide sequence ID" value="NZ_BMVO01000055.1"/>
</dbReference>
<comment type="caution">
    <text evidence="2">The sequence shown here is derived from an EMBL/GenBank/DDBJ whole genome shotgun (WGS) entry which is preliminary data.</text>
</comment>
<dbReference type="Proteomes" id="UP000599437">
    <property type="component" value="Unassembled WGS sequence"/>
</dbReference>
<dbReference type="InterPro" id="IPR024344">
    <property type="entry name" value="MDMPI_metal-binding"/>
</dbReference>
<dbReference type="InterPro" id="IPR017517">
    <property type="entry name" value="Maleyloyr_isom"/>
</dbReference>
<dbReference type="NCBIfam" id="TIGR03083">
    <property type="entry name" value="maleylpyruvate isomerase family mycothiol-dependent enzyme"/>
    <property type="match status" value="1"/>
</dbReference>
<dbReference type="SUPFAM" id="SSF109854">
    <property type="entry name" value="DinB/YfiT-like putative metalloenzymes"/>
    <property type="match status" value="1"/>
</dbReference>
<name>A0ABQ3EE91_9ACTN</name>
<dbReference type="InterPro" id="IPR017518">
    <property type="entry name" value="CHP03084"/>
</dbReference>
<feature type="domain" description="Mycothiol-dependent maleylpyruvate isomerase metal-binding" evidence="1">
    <location>
        <begin position="13"/>
        <end position="147"/>
    </location>
</feature>
<evidence type="ECO:0000313" key="3">
    <source>
        <dbReference type="Proteomes" id="UP000599437"/>
    </source>
</evidence>
<dbReference type="Gene3D" id="1.20.120.450">
    <property type="entry name" value="dinb family like domain"/>
    <property type="match status" value="1"/>
</dbReference>
<dbReference type="Pfam" id="PF11716">
    <property type="entry name" value="MDMPI_N"/>
    <property type="match status" value="1"/>
</dbReference>
<dbReference type="EMBL" id="BMVO01000055">
    <property type="protein sequence ID" value="GHB33616.1"/>
    <property type="molecule type" value="Genomic_DNA"/>
</dbReference>
<dbReference type="NCBIfam" id="TIGR03084">
    <property type="entry name" value="TIGR03084 family metal-binding protein"/>
    <property type="match status" value="1"/>
</dbReference>
<gene>
    <name evidence="2" type="ORF">GCM10010346_65970</name>
</gene>
<dbReference type="InterPro" id="IPR034660">
    <property type="entry name" value="DinB/YfiT-like"/>
</dbReference>
<evidence type="ECO:0000259" key="1">
    <source>
        <dbReference type="Pfam" id="PF11716"/>
    </source>
</evidence>
<evidence type="ECO:0000313" key="2">
    <source>
        <dbReference type="EMBL" id="GHB33616.1"/>
    </source>
</evidence>
<keyword evidence="3" id="KW-1185">Reference proteome</keyword>
<organism evidence="2 3">
    <name type="scientific">Streptomyces chryseus</name>
    <dbReference type="NCBI Taxonomy" id="68186"/>
    <lineage>
        <taxon>Bacteria</taxon>
        <taxon>Bacillati</taxon>
        <taxon>Actinomycetota</taxon>
        <taxon>Actinomycetes</taxon>
        <taxon>Kitasatosporales</taxon>
        <taxon>Streptomycetaceae</taxon>
        <taxon>Streptomyces</taxon>
    </lineage>
</organism>
<reference evidence="3" key="1">
    <citation type="journal article" date="2019" name="Int. J. Syst. Evol. Microbiol.">
        <title>The Global Catalogue of Microorganisms (GCM) 10K type strain sequencing project: providing services to taxonomists for standard genome sequencing and annotation.</title>
        <authorList>
            <consortium name="The Broad Institute Genomics Platform"/>
            <consortium name="The Broad Institute Genome Sequencing Center for Infectious Disease"/>
            <person name="Wu L."/>
            <person name="Ma J."/>
        </authorList>
    </citation>
    <scope>NUCLEOTIDE SEQUENCE [LARGE SCALE GENOMIC DNA]</scope>
    <source>
        <strain evidence="3">JCM 4737</strain>
    </source>
</reference>
<proteinExistence type="predicted"/>
<protein>
    <submittedName>
        <fullName evidence="2">Wyosine base formation</fullName>
    </submittedName>
</protein>
<accession>A0ABQ3EE91</accession>
<sequence length="267" mass="28892">MAKQRDVLADLVEEGDEIDALVAELGDPEWDAPTPAEGWTIAHQIAHLTMVFELAEKAAADAPAFEAKVAGLGPSFDAAVQQGLNPYLADVPARLLEHWRSQRAATEQALFAVGPGQIVPWLVRPIPAAVLTAAGMMETFAHGQDVADALGVRRTFTDRILHIAQFTVTTWDFGYQSRELTAPPTGFRFRLTAPSGEVWEMGPAGARERIEGPAVDLCLLATRRRHRADLALTATGPESDRWLDIAQAYRGPAGPGRRPGQFTEVPG</sequence>